<dbReference type="AlphaFoldDB" id="A0A8H5GPN9"/>
<dbReference type="EMBL" id="JAACJP010000058">
    <property type="protein sequence ID" value="KAF5368787.1"/>
    <property type="molecule type" value="Genomic_DNA"/>
</dbReference>
<comment type="caution">
    <text evidence="2">The sequence shown here is derived from an EMBL/GenBank/DDBJ whole genome shotgun (WGS) entry which is preliminary data.</text>
</comment>
<feature type="region of interest" description="Disordered" evidence="1">
    <location>
        <begin position="238"/>
        <end position="314"/>
    </location>
</feature>
<feature type="region of interest" description="Disordered" evidence="1">
    <location>
        <begin position="1"/>
        <end position="26"/>
    </location>
</feature>
<feature type="compositionally biased region" description="Polar residues" evidence="1">
    <location>
        <begin position="123"/>
        <end position="133"/>
    </location>
</feature>
<protein>
    <submittedName>
        <fullName evidence="2">Uncharacterized protein</fullName>
    </submittedName>
</protein>
<gene>
    <name evidence="2" type="ORF">D9615_010398</name>
</gene>
<feature type="compositionally biased region" description="Basic and acidic residues" evidence="1">
    <location>
        <begin position="1"/>
        <end position="11"/>
    </location>
</feature>
<feature type="region of interest" description="Disordered" evidence="1">
    <location>
        <begin position="93"/>
        <end position="160"/>
    </location>
</feature>
<dbReference type="Proteomes" id="UP000565441">
    <property type="component" value="Unassembled WGS sequence"/>
</dbReference>
<reference evidence="2 3" key="1">
    <citation type="journal article" date="2020" name="ISME J.">
        <title>Uncovering the hidden diversity of litter-decomposition mechanisms in mushroom-forming fungi.</title>
        <authorList>
            <person name="Floudas D."/>
            <person name="Bentzer J."/>
            <person name="Ahren D."/>
            <person name="Johansson T."/>
            <person name="Persson P."/>
            <person name="Tunlid A."/>
        </authorList>
    </citation>
    <scope>NUCLEOTIDE SEQUENCE [LARGE SCALE GENOMIC DNA]</scope>
    <source>
        <strain evidence="2 3">CBS 661.87</strain>
    </source>
</reference>
<feature type="compositionally biased region" description="Low complexity" evidence="1">
    <location>
        <begin position="210"/>
        <end position="219"/>
    </location>
</feature>
<organism evidence="2 3">
    <name type="scientific">Tricholomella constricta</name>
    <dbReference type="NCBI Taxonomy" id="117010"/>
    <lineage>
        <taxon>Eukaryota</taxon>
        <taxon>Fungi</taxon>
        <taxon>Dikarya</taxon>
        <taxon>Basidiomycota</taxon>
        <taxon>Agaricomycotina</taxon>
        <taxon>Agaricomycetes</taxon>
        <taxon>Agaricomycetidae</taxon>
        <taxon>Agaricales</taxon>
        <taxon>Tricholomatineae</taxon>
        <taxon>Lyophyllaceae</taxon>
        <taxon>Tricholomella</taxon>
    </lineage>
</organism>
<name>A0A8H5GPN9_9AGAR</name>
<evidence type="ECO:0000256" key="1">
    <source>
        <dbReference type="SAM" id="MobiDB-lite"/>
    </source>
</evidence>
<keyword evidence="3" id="KW-1185">Reference proteome</keyword>
<proteinExistence type="predicted"/>
<evidence type="ECO:0000313" key="3">
    <source>
        <dbReference type="Proteomes" id="UP000565441"/>
    </source>
</evidence>
<feature type="compositionally biased region" description="Basic and acidic residues" evidence="1">
    <location>
        <begin position="200"/>
        <end position="209"/>
    </location>
</feature>
<evidence type="ECO:0000313" key="2">
    <source>
        <dbReference type="EMBL" id="KAF5368787.1"/>
    </source>
</evidence>
<feature type="compositionally biased region" description="Low complexity" evidence="1">
    <location>
        <begin position="241"/>
        <end position="259"/>
    </location>
</feature>
<feature type="compositionally biased region" description="Basic residues" evidence="1">
    <location>
        <begin position="146"/>
        <end position="155"/>
    </location>
</feature>
<feature type="compositionally biased region" description="Low complexity" evidence="1">
    <location>
        <begin position="277"/>
        <end position="287"/>
    </location>
</feature>
<feature type="region of interest" description="Disordered" evidence="1">
    <location>
        <begin position="195"/>
        <end position="226"/>
    </location>
</feature>
<sequence>MPSIDPDRLEMLPRPTSPTRHAARAADISRLLDPSYSSNAYASSSAYVDRHGDLHDPDFRHFPIAAKRPSSRSHAYNMATRPRWELVDEDALDDDDEEEHYVPRHRDRYSSINARRHPRDSHSNSFSSYQQQRPMAYTFHPTPTYSHHHHHHHTPHSFDSDETVLDEYDEHDGLTNEDKASSVSRIILRTKREFAKKRRSLDGASRRSTDSSSPTSKPTAVSEAPEDAASLLAPSHHHPLTHTLSHQSYSRRSQHSRASFHSEREQPSRNNNYVNYTSASTHDNNSNNHHHHHHPEPSPAHDYTPSQDSERDPVWTPTCTQALRRQWQALSLRVRFGLFRAQRRMKSRLATL</sequence>
<accession>A0A8H5GPN9</accession>
<dbReference type="OrthoDB" id="3021720at2759"/>